<evidence type="ECO:0000256" key="1">
    <source>
        <dbReference type="ARBA" id="ARBA00022723"/>
    </source>
</evidence>
<feature type="region of interest" description="Disordered" evidence="5">
    <location>
        <begin position="169"/>
        <end position="227"/>
    </location>
</feature>
<evidence type="ECO:0000256" key="3">
    <source>
        <dbReference type="ARBA" id="ARBA00022833"/>
    </source>
</evidence>
<dbReference type="AlphaFoldDB" id="A0A9P6SNG7"/>
<dbReference type="GO" id="GO:0003676">
    <property type="term" value="F:nucleic acid binding"/>
    <property type="evidence" value="ECO:0007669"/>
    <property type="project" value="InterPro"/>
</dbReference>
<evidence type="ECO:0000259" key="6">
    <source>
        <dbReference type="SMART" id="SM00451"/>
    </source>
</evidence>
<evidence type="ECO:0000256" key="5">
    <source>
        <dbReference type="SAM" id="MobiDB-lite"/>
    </source>
</evidence>
<dbReference type="Proteomes" id="UP000749646">
    <property type="component" value="Unassembled WGS sequence"/>
</dbReference>
<gene>
    <name evidence="7" type="primary">ZMAT2</name>
    <name evidence="7" type="ORF">BGZ65_001468</name>
</gene>
<evidence type="ECO:0000256" key="4">
    <source>
        <dbReference type="ARBA" id="ARBA00023242"/>
    </source>
</evidence>
<feature type="compositionally biased region" description="Low complexity" evidence="5">
    <location>
        <begin position="206"/>
        <end position="217"/>
    </location>
</feature>
<dbReference type="InterPro" id="IPR040107">
    <property type="entry name" value="Snu23"/>
</dbReference>
<protein>
    <submittedName>
        <fullName evidence="7">Zinc finger, matrin-type 2</fullName>
    </submittedName>
</protein>
<dbReference type="Gene3D" id="3.30.160.60">
    <property type="entry name" value="Classic Zinc Finger"/>
    <property type="match status" value="1"/>
</dbReference>
<dbReference type="GO" id="GO:0000398">
    <property type="term" value="P:mRNA splicing, via spliceosome"/>
    <property type="evidence" value="ECO:0007669"/>
    <property type="project" value="InterPro"/>
</dbReference>
<proteinExistence type="predicted"/>
<feature type="region of interest" description="Disordered" evidence="5">
    <location>
        <begin position="1"/>
        <end position="71"/>
    </location>
</feature>
<dbReference type="SUPFAM" id="SSF57667">
    <property type="entry name" value="beta-beta-alpha zinc fingers"/>
    <property type="match status" value="1"/>
</dbReference>
<dbReference type="EMBL" id="JAAAHW010003448">
    <property type="protein sequence ID" value="KAF9983754.1"/>
    <property type="molecule type" value="Genomic_DNA"/>
</dbReference>
<evidence type="ECO:0000313" key="7">
    <source>
        <dbReference type="EMBL" id="KAF9983754.1"/>
    </source>
</evidence>
<comment type="caution">
    <text evidence="7">The sequence shown here is derived from an EMBL/GenBank/DDBJ whole genome shotgun (WGS) entry which is preliminary data.</text>
</comment>
<sequence length="227" mass="25602">MSSGQKKGVYGAVEKKKPERWDMEKMERQAKERAEREKELAEEDAQRALGKQQKKKSSKPAPTEEAIATEKSERLILESAIGKTQVVQGGPSGRAPGFYCNVCDCVLKDSTAYMDHKNGKKHLKNLGVNTKAVREEVTDVVAKLEFMKRKAETPRTDRYDLDARLEEVKRQEDRDRAEKRERKKQKKNEKRGAAQEETIDDDDDNNGGMDPAMAAMMGFTGFGSSKS</sequence>
<keyword evidence="8" id="KW-1185">Reference proteome</keyword>
<dbReference type="PANTHER" id="PTHR45986">
    <property type="entry name" value="ZINC FINGER MATRIN-TYPE PROTEIN 2"/>
    <property type="match status" value="1"/>
</dbReference>
<organism evidence="7 8">
    <name type="scientific">Modicella reniformis</name>
    <dbReference type="NCBI Taxonomy" id="1440133"/>
    <lineage>
        <taxon>Eukaryota</taxon>
        <taxon>Fungi</taxon>
        <taxon>Fungi incertae sedis</taxon>
        <taxon>Mucoromycota</taxon>
        <taxon>Mortierellomycotina</taxon>
        <taxon>Mortierellomycetes</taxon>
        <taxon>Mortierellales</taxon>
        <taxon>Mortierellaceae</taxon>
        <taxon>Modicella</taxon>
    </lineage>
</organism>
<evidence type="ECO:0000256" key="2">
    <source>
        <dbReference type="ARBA" id="ARBA00022771"/>
    </source>
</evidence>
<keyword evidence="2" id="KW-0863">Zinc-finger</keyword>
<dbReference type="InterPro" id="IPR003604">
    <property type="entry name" value="Matrin/U1-like-C_Znf_C2H2"/>
</dbReference>
<accession>A0A9P6SNG7</accession>
<feature type="compositionally biased region" description="Basic and acidic residues" evidence="5">
    <location>
        <begin position="13"/>
        <end position="39"/>
    </location>
</feature>
<dbReference type="GO" id="GO:0005681">
    <property type="term" value="C:spliceosomal complex"/>
    <property type="evidence" value="ECO:0007669"/>
    <property type="project" value="InterPro"/>
</dbReference>
<dbReference type="InterPro" id="IPR036236">
    <property type="entry name" value="Znf_C2H2_sf"/>
</dbReference>
<dbReference type="GO" id="GO:0046540">
    <property type="term" value="C:U4/U6 x U5 tri-snRNP complex"/>
    <property type="evidence" value="ECO:0007669"/>
    <property type="project" value="TreeGrafter"/>
</dbReference>
<feature type="domain" description="U1-type" evidence="6">
    <location>
        <begin position="95"/>
        <end position="129"/>
    </location>
</feature>
<dbReference type="InterPro" id="IPR013087">
    <property type="entry name" value="Znf_C2H2_type"/>
</dbReference>
<dbReference type="Pfam" id="PF12874">
    <property type="entry name" value="zf-met"/>
    <property type="match status" value="1"/>
</dbReference>
<dbReference type="GO" id="GO:0008270">
    <property type="term" value="F:zinc ion binding"/>
    <property type="evidence" value="ECO:0007669"/>
    <property type="project" value="UniProtKB-KW"/>
</dbReference>
<dbReference type="SMART" id="SM00451">
    <property type="entry name" value="ZnF_U1"/>
    <property type="match status" value="1"/>
</dbReference>
<keyword evidence="1" id="KW-0479">Metal-binding</keyword>
<reference evidence="7" key="1">
    <citation type="journal article" date="2020" name="Fungal Divers.">
        <title>Resolving the Mortierellaceae phylogeny through synthesis of multi-gene phylogenetics and phylogenomics.</title>
        <authorList>
            <person name="Vandepol N."/>
            <person name="Liber J."/>
            <person name="Desiro A."/>
            <person name="Na H."/>
            <person name="Kennedy M."/>
            <person name="Barry K."/>
            <person name="Grigoriev I.V."/>
            <person name="Miller A.N."/>
            <person name="O'Donnell K."/>
            <person name="Stajich J.E."/>
            <person name="Bonito G."/>
        </authorList>
    </citation>
    <scope>NUCLEOTIDE SEQUENCE</scope>
    <source>
        <strain evidence="7">MES-2147</strain>
    </source>
</reference>
<dbReference type="OrthoDB" id="30343at2759"/>
<name>A0A9P6SNG7_9FUNG</name>
<evidence type="ECO:0000313" key="8">
    <source>
        <dbReference type="Proteomes" id="UP000749646"/>
    </source>
</evidence>
<keyword evidence="3" id="KW-0862">Zinc</keyword>
<feature type="compositionally biased region" description="Basic and acidic residues" evidence="5">
    <location>
        <begin position="169"/>
        <end position="180"/>
    </location>
</feature>
<dbReference type="PANTHER" id="PTHR45986:SF1">
    <property type="entry name" value="ZINC FINGER MATRIN-TYPE PROTEIN 2"/>
    <property type="match status" value="1"/>
</dbReference>
<keyword evidence="4" id="KW-0539">Nucleus</keyword>